<dbReference type="RefSeq" id="WP_270081337.1">
    <property type="nucleotide sequence ID" value="NZ_CP115300.1"/>
</dbReference>
<evidence type="ECO:0000313" key="1">
    <source>
        <dbReference type="EMBL" id="WBO63480.1"/>
    </source>
</evidence>
<sequence length="177" mass="19214">MEDWMARRFTAATSLFVMFGMMVGCSTSDEKKEYDVPRALCGISVSPDLVDPFLPPGKKLKVLDTRPVPTRKICRLDVDGKWALMANLEWWADDVSISTVAGANPQLGSAKPSDNEAYFSSGTGAVVQVTGCKNPEHKGQLLYTSLRVRDSGLADTTAMKKLATIFTKAVGKSDECS</sequence>
<reference evidence="1 2" key="1">
    <citation type="submission" date="2022-12" db="EMBL/GenBank/DDBJ databases">
        <authorList>
            <person name="Mo P."/>
        </authorList>
    </citation>
    <scope>NUCLEOTIDE SEQUENCE [LARGE SCALE GENOMIC DNA]</scope>
    <source>
        <strain evidence="1 2">HUAS 2-6</strain>
    </source>
</reference>
<name>A0ABY7NZH6_9ACTN</name>
<dbReference type="PROSITE" id="PS51257">
    <property type="entry name" value="PROKAR_LIPOPROTEIN"/>
    <property type="match status" value="1"/>
</dbReference>
<proteinExistence type="predicted"/>
<dbReference type="Proteomes" id="UP001212326">
    <property type="component" value="Chromosome"/>
</dbReference>
<keyword evidence="2" id="KW-1185">Reference proteome</keyword>
<gene>
    <name evidence="1" type="ORF">O1G22_11905</name>
</gene>
<accession>A0ABY7NZH6</accession>
<evidence type="ECO:0000313" key="2">
    <source>
        <dbReference type="Proteomes" id="UP001212326"/>
    </source>
</evidence>
<organism evidence="1 2">
    <name type="scientific">Streptomyces camelliae</name>
    <dbReference type="NCBI Taxonomy" id="3004093"/>
    <lineage>
        <taxon>Bacteria</taxon>
        <taxon>Bacillati</taxon>
        <taxon>Actinomycetota</taxon>
        <taxon>Actinomycetes</taxon>
        <taxon>Kitasatosporales</taxon>
        <taxon>Streptomycetaceae</taxon>
        <taxon>Streptomyces</taxon>
    </lineage>
</organism>
<evidence type="ECO:0008006" key="3">
    <source>
        <dbReference type="Google" id="ProtNLM"/>
    </source>
</evidence>
<protein>
    <recommendedName>
        <fullName evidence="3">DUF3558 domain-containing protein</fullName>
    </recommendedName>
</protein>
<dbReference type="EMBL" id="CP115300">
    <property type="protein sequence ID" value="WBO63480.1"/>
    <property type="molecule type" value="Genomic_DNA"/>
</dbReference>